<dbReference type="Gene3D" id="3.90.75.20">
    <property type="match status" value="1"/>
</dbReference>
<name>A0ABY3EKY8_9BURK</name>
<dbReference type="Proteomes" id="UP000318943">
    <property type="component" value="Unassembled WGS sequence"/>
</dbReference>
<proteinExistence type="predicted"/>
<dbReference type="InterPro" id="IPR044925">
    <property type="entry name" value="His-Me_finger_sf"/>
</dbReference>
<evidence type="ECO:0000313" key="5">
    <source>
        <dbReference type="EMBL" id="TSP11448.1"/>
    </source>
</evidence>
<keyword evidence="1" id="KW-0805">Transcription regulation</keyword>
<evidence type="ECO:0000256" key="3">
    <source>
        <dbReference type="ARBA" id="ARBA00023163"/>
    </source>
</evidence>
<dbReference type="PROSITE" id="PS51032">
    <property type="entry name" value="AP2_ERF"/>
    <property type="match status" value="1"/>
</dbReference>
<protein>
    <recommendedName>
        <fullName evidence="4">AP2/ERF domain-containing protein</fullName>
    </recommendedName>
</protein>
<accession>A0ABY3EKY8</accession>
<dbReference type="InterPro" id="IPR003615">
    <property type="entry name" value="HNH_nuc"/>
</dbReference>
<feature type="domain" description="AP2/ERF" evidence="4">
    <location>
        <begin position="94"/>
        <end position="149"/>
    </location>
</feature>
<dbReference type="InterPro" id="IPR001471">
    <property type="entry name" value="AP2/ERF_dom"/>
</dbReference>
<comment type="caution">
    <text evidence="5">The sequence shown here is derived from an EMBL/GenBank/DDBJ whole genome shotgun (WGS) entry which is preliminary data.</text>
</comment>
<dbReference type="Gene3D" id="3.30.730.10">
    <property type="entry name" value="AP2/ERF domain"/>
    <property type="match status" value="1"/>
</dbReference>
<evidence type="ECO:0000256" key="2">
    <source>
        <dbReference type="ARBA" id="ARBA00023125"/>
    </source>
</evidence>
<dbReference type="InterPro" id="IPR016177">
    <property type="entry name" value="DNA-bd_dom_sf"/>
</dbReference>
<keyword evidence="3" id="KW-0804">Transcription</keyword>
<dbReference type="SUPFAM" id="SSF54171">
    <property type="entry name" value="DNA-binding domain"/>
    <property type="match status" value="1"/>
</dbReference>
<evidence type="ECO:0000313" key="6">
    <source>
        <dbReference type="Proteomes" id="UP000318943"/>
    </source>
</evidence>
<evidence type="ECO:0000259" key="4">
    <source>
        <dbReference type="PROSITE" id="PS51032"/>
    </source>
</evidence>
<keyword evidence="2" id="KW-0238">DNA-binding</keyword>
<dbReference type="Pfam" id="PF13392">
    <property type="entry name" value="HNH_3"/>
    <property type="match status" value="1"/>
</dbReference>
<dbReference type="SUPFAM" id="SSF54060">
    <property type="entry name" value="His-Me finger endonucleases"/>
    <property type="match status" value="1"/>
</dbReference>
<sequence length="149" mass="16916">MLIQALNGEFIEIDVDDIEAVSGFNWRINNHGYAVYGDSGRTFLMHRVILAASGTQVVDHSSGVRSDNRRSNIRICTHTQNMQNRKRASHNRSGYKGVYRRRDTGKWCAEISANGRRYRLARGLATPEEAYELYCLAADLLHGRYSNHG</sequence>
<gene>
    <name evidence="5" type="ORF">FGG12_17580</name>
</gene>
<organism evidence="5 6">
    <name type="scientific">Cupriavidus campinensis</name>
    <dbReference type="NCBI Taxonomy" id="151783"/>
    <lineage>
        <taxon>Bacteria</taxon>
        <taxon>Pseudomonadati</taxon>
        <taxon>Pseudomonadota</taxon>
        <taxon>Betaproteobacteria</taxon>
        <taxon>Burkholderiales</taxon>
        <taxon>Burkholderiaceae</taxon>
        <taxon>Cupriavidus</taxon>
    </lineage>
</organism>
<evidence type="ECO:0000256" key="1">
    <source>
        <dbReference type="ARBA" id="ARBA00023015"/>
    </source>
</evidence>
<keyword evidence="6" id="KW-1185">Reference proteome</keyword>
<dbReference type="InterPro" id="IPR036955">
    <property type="entry name" value="AP2/ERF_dom_sf"/>
</dbReference>
<dbReference type="EMBL" id="VCIZ01000010">
    <property type="protein sequence ID" value="TSP11448.1"/>
    <property type="molecule type" value="Genomic_DNA"/>
</dbReference>
<reference evidence="5 6" key="1">
    <citation type="submission" date="2019-05" db="EMBL/GenBank/DDBJ databases">
        <title>Whole genome sequence analysis of Cupriavidus campinensis S14E4C strain.</title>
        <authorList>
            <person name="Abbaszade G."/>
            <person name="Szabo A."/>
            <person name="Toumi M."/>
            <person name="Toth E."/>
        </authorList>
    </citation>
    <scope>NUCLEOTIDE SEQUENCE [LARGE SCALE GENOMIC DNA]</scope>
    <source>
        <strain evidence="5 6">S14E4C</strain>
    </source>
</reference>
<dbReference type="RefSeq" id="WP_144199549.1">
    <property type="nucleotide sequence ID" value="NZ_VCIZ01000010.1"/>
</dbReference>